<evidence type="ECO:0000256" key="3">
    <source>
        <dbReference type="SAM" id="SignalP"/>
    </source>
</evidence>
<feature type="compositionally biased region" description="Low complexity" evidence="2">
    <location>
        <begin position="1076"/>
        <end position="1086"/>
    </location>
</feature>
<feature type="signal peptide" evidence="3">
    <location>
        <begin position="1"/>
        <end position="20"/>
    </location>
</feature>
<dbReference type="Pfam" id="PF01835">
    <property type="entry name" value="MG2"/>
    <property type="match status" value="1"/>
</dbReference>
<evidence type="ECO:0000313" key="5">
    <source>
        <dbReference type="EMBL" id="KOO69819.1"/>
    </source>
</evidence>
<dbReference type="EMBL" id="LFQU01000001">
    <property type="protein sequence ID" value="KOO69819.1"/>
    <property type="molecule type" value="Genomic_DNA"/>
</dbReference>
<dbReference type="PANTHER" id="PTHR40094">
    <property type="entry name" value="ALPHA-2-MACROGLOBULIN HOMOLOG"/>
    <property type="match status" value="1"/>
</dbReference>
<dbReference type="GO" id="GO:0004866">
    <property type="term" value="F:endopeptidase inhibitor activity"/>
    <property type="evidence" value="ECO:0007669"/>
    <property type="project" value="InterPro"/>
</dbReference>
<dbReference type="InterPro" id="IPR002890">
    <property type="entry name" value="MG2"/>
</dbReference>
<dbReference type="Pfam" id="PF17973">
    <property type="entry name" value="bMG10"/>
    <property type="match status" value="1"/>
</dbReference>
<dbReference type="OrthoDB" id="9767116at2"/>
<evidence type="ECO:0000256" key="2">
    <source>
        <dbReference type="SAM" id="MobiDB-lite"/>
    </source>
</evidence>
<dbReference type="Gene3D" id="2.20.130.20">
    <property type="match status" value="1"/>
</dbReference>
<proteinExistence type="inferred from homology"/>
<feature type="compositionally biased region" description="Polar residues" evidence="2">
    <location>
        <begin position="1100"/>
        <end position="1109"/>
    </location>
</feature>
<organism evidence="5 6">
    <name type="scientific">Xylanibacter rarus</name>
    <dbReference type="NCBI Taxonomy" id="1676614"/>
    <lineage>
        <taxon>Bacteria</taxon>
        <taxon>Pseudomonadati</taxon>
        <taxon>Bacteroidota</taxon>
        <taxon>Bacteroidia</taxon>
        <taxon>Bacteroidales</taxon>
        <taxon>Prevotellaceae</taxon>
        <taxon>Xylanibacter</taxon>
    </lineage>
</organism>
<comment type="similarity">
    <text evidence="1">Belongs to the protease inhibitor I39 (alpha-2-macroglobulin) family. Bacterial alpha-2-macroglobulin subfamily.</text>
</comment>
<feature type="region of interest" description="Disordered" evidence="2">
    <location>
        <begin position="1076"/>
        <end position="1109"/>
    </location>
</feature>
<dbReference type="SMART" id="SM01360">
    <property type="entry name" value="A2M"/>
    <property type="match status" value="1"/>
</dbReference>
<gene>
    <name evidence="5" type="ORF">ACU52_01355</name>
</gene>
<dbReference type="InterPro" id="IPR001599">
    <property type="entry name" value="Macroglobln_a2"/>
</dbReference>
<dbReference type="PANTHER" id="PTHR40094:SF1">
    <property type="entry name" value="UBIQUITIN DOMAIN-CONTAINING PROTEIN"/>
    <property type="match status" value="1"/>
</dbReference>
<reference evidence="5 6" key="1">
    <citation type="submission" date="2015-06" db="EMBL/GenBank/DDBJ databases">
        <title>Prevotella sp. 109, sp. nov., a novel member of the family Prevotellaceae isolated from human faeces.</title>
        <authorList>
            <person name="Shkoporov A.N."/>
            <person name="Chaplin A.V."/>
            <person name="Kafarskaia L.I."/>
            <person name="Efimov B.A."/>
        </authorList>
    </citation>
    <scope>NUCLEOTIDE SEQUENCE [LARGE SCALE GENOMIC DNA]</scope>
    <source>
        <strain evidence="5 6">109</strain>
    </source>
</reference>
<evidence type="ECO:0000313" key="6">
    <source>
        <dbReference type="Proteomes" id="UP000036951"/>
    </source>
</evidence>
<evidence type="ECO:0000259" key="4">
    <source>
        <dbReference type="SMART" id="SM01360"/>
    </source>
</evidence>
<dbReference type="InterPro" id="IPR041246">
    <property type="entry name" value="Bact_MG10"/>
</dbReference>
<dbReference type="RefSeq" id="WP_082335103.1">
    <property type="nucleotide sequence ID" value="NZ_LFQU01000001.1"/>
</dbReference>
<keyword evidence="6" id="KW-1185">Reference proteome</keyword>
<keyword evidence="3" id="KW-0732">Signal</keyword>
<feature type="chain" id="PRO_5033984149" description="Alpha-2-macroglobulin domain-containing protein" evidence="3">
    <location>
        <begin position="21"/>
        <end position="1860"/>
    </location>
</feature>
<comment type="caution">
    <text evidence="5">The sequence shown here is derived from an EMBL/GenBank/DDBJ whole genome shotgun (WGS) entry which is preliminary data.</text>
</comment>
<protein>
    <recommendedName>
        <fullName evidence="4">Alpha-2-macroglobulin domain-containing protein</fullName>
    </recommendedName>
</protein>
<dbReference type="InterPro" id="IPR051802">
    <property type="entry name" value="YfhM-like"/>
</dbReference>
<dbReference type="Pfam" id="PF00207">
    <property type="entry name" value="A2M"/>
    <property type="match status" value="1"/>
</dbReference>
<dbReference type="InterPro" id="IPR008930">
    <property type="entry name" value="Terpenoid_cyclase/PrenylTrfase"/>
</dbReference>
<evidence type="ECO:0000256" key="1">
    <source>
        <dbReference type="ARBA" id="ARBA00010556"/>
    </source>
</evidence>
<sequence>MRKTAFLLLTAFMLVPAAMFGDSYSKLWKQVDEAANKDLPKTQIQLLQTIADKAEAGGDYGHLLKAETCMASVWYSISPDSLPSRLARLEDKAEACSKSDGALSAVYYAALGKIYSSYRNFSPYAAVGIDNSAKAAEFFRKSLADPALLASKKALCYEPFVVKGRDGKYFNDDLLSLIGYTAEDYATMHSYYATTQNRTATLLTALAMVRQNNQRNGGIYFRELKKSRYAVSLDSLINIYSDLNACGEVAVERYNFMQNCNDVNADDLVAYINNAVNRWGEWPRMNVLRNELKRLTNPQFVISLTNNVVLPYKRNVIKMNLRNVSEIKVKVARLAVDGDTELNPSQDDGYKELRKKIVPLTENVQTKRYPGQPEYKIIKDSIVLAGMPVGVYMVEVSSDNKNLEPQRRLLYVTDMFVVHHQLPGNKLRLAALSATTGQPMPGATIVVQTNGKKMHTLTCNDKGEAVFSMGGDGIRMLRAYTERDKAAPMLGTWSSFSYYAQKGDRDVLNIFTDRKIYRPGQTVHVAAVAYNTQKGMESKVVAGKSFKLTMRDANYKVVSEATVTTDEYGTASTDFALPLGGLTGRYTIQGDFGINASVNITVEEYKRPTFQVEFPKINQRYQSGDTLVVTAHAKTYAGVPVQGAKVSYTVKRSQSLWWRYYASAYTNGSGTDVLVKGEAVTDADGAFKIEMPMVLPAWADTDGGIDERTFNSIARFYTITADAEVTDQAGETRSGQLALPLGNKPAALSTTLPGRILRDSLKTIKFVYKNMAGVDIDDNVRYYIDGSFNAFKARTNRDESITWNTASQLKSGRHKLVAICGTDTLKQDFVVFSLDDTKPCVETHDWFYLSDTKFPSDGSPVYLQVGSSDADTHILYTVISGDKVIADGATDLSNQLSTRALTYKEEYGDGLKINLVWVKDGKDYNHSVYITRPVPDRRLMLKWTTFRDRLTPGQSEEWTLNITRPDGTAAKAQLMATLYDSSLNQITPFSWWFYNDMAISEPYTQWRSVYQNGLHFSSAADIKLLDVDDFDMNRFDIDNFFVSNIMLRGYGANGGLRLSLAGSAVKKQAVASDSAMSAGESESASVKSKEELAEPPVTADNGSAQGRSADNVQLRENLNETAFFYPALQSDDKGNVSVKFTLPESITTWKFMGLAHDKDVNFGLIESETVARKTVMVQPNMPRFVRVGDRASIAARIFNTSEKSAEGTAVMQLVDPETDKTVFEQKKSFKVAAGQTTAVSFEYCPDANSSMLVCKIFANGRNFSDGEQHYLPVLADEELVTNTVPFTQTQPGQKTIDLGNLFAKGGRNNKLTVEYTNNPAWLVLQALPYIGTASDNNAISLATAYYANSISNYILKNAPQAKTTFEQWKREAEQTSLLSSLEKNQELKDIVLNETPWVADADNEAEQKRLLANYFDSSSLNNNISLMLGKLQKLQNQADGSWSWWQGMPYGSPSLTASIAELLTRLNTMIGVQNETKGMLDKAMTYLGRVVVDEVEKIKEAEKKGNAYGIRDYSALQYLYICALGDRQLTSAERSAADYLLGYLKTKNTSLNLYGKALMAVVLSKNGKSKLAGEYLKSLEEYSVKTETMGRYYDSPRAGYNWFDYRIPTQVAAIEAMKLVDANGYSAEIDEMRQWLLQQKRVQGWNTPVNSANAVYAFLSDNMSVLNKGEKAEITLDGKKLDMSPATAGLGYVKSATSVANPGKLTVSKTSEGTSWGAVYAQSVCKVSDIDAASSGFKVTREILSADGTTPASLKVGSRIKVRITIVADRDYDFVQVSDKRAACMEPLRQLSGYAGGYYCTPKDNVTNYYFDRFSKGTHVIETEYYVDREGTYETGTCTVQCAYSPEYSGRAVSKVIVIE</sequence>
<accession>A0A8E1R1I8</accession>
<dbReference type="Gene3D" id="2.60.40.1930">
    <property type="match status" value="1"/>
</dbReference>
<feature type="domain" description="Alpha-2-macroglobulin" evidence="4">
    <location>
        <begin position="1121"/>
        <end position="1211"/>
    </location>
</feature>
<name>A0A8E1R1I8_9BACT</name>
<dbReference type="SUPFAM" id="SSF48239">
    <property type="entry name" value="Terpenoid cyclases/Protein prenyltransferases"/>
    <property type="match status" value="1"/>
</dbReference>
<dbReference type="Gene3D" id="1.50.10.20">
    <property type="match status" value="1"/>
</dbReference>
<dbReference type="Proteomes" id="UP000036951">
    <property type="component" value="Unassembled WGS sequence"/>
</dbReference>